<evidence type="ECO:0000256" key="1">
    <source>
        <dbReference type="ARBA" id="ARBA00004123"/>
    </source>
</evidence>
<evidence type="ECO:0008006" key="8">
    <source>
        <dbReference type="Google" id="ProtNLM"/>
    </source>
</evidence>
<dbReference type="EMBL" id="FN649752">
    <property type="protein sequence ID" value="CBN77435.1"/>
    <property type="molecule type" value="Genomic_DNA"/>
</dbReference>
<organism evidence="6 7">
    <name type="scientific">Ectocarpus siliculosus</name>
    <name type="common">Brown alga</name>
    <name type="synonym">Conferva siliculosa</name>
    <dbReference type="NCBI Taxonomy" id="2880"/>
    <lineage>
        <taxon>Eukaryota</taxon>
        <taxon>Sar</taxon>
        <taxon>Stramenopiles</taxon>
        <taxon>Ochrophyta</taxon>
        <taxon>PX clade</taxon>
        <taxon>Phaeophyceae</taxon>
        <taxon>Ectocarpales</taxon>
        <taxon>Ectocarpaceae</taxon>
        <taxon>Ectocarpus</taxon>
    </lineage>
</organism>
<feature type="region of interest" description="Disordered" evidence="5">
    <location>
        <begin position="193"/>
        <end position="240"/>
    </location>
</feature>
<dbReference type="Gene3D" id="1.10.287.660">
    <property type="entry name" value="Helix hairpin bin"/>
    <property type="match status" value="1"/>
</dbReference>
<dbReference type="OrthoDB" id="1739576at2759"/>
<feature type="coiled-coil region" evidence="4">
    <location>
        <begin position="64"/>
        <end position="91"/>
    </location>
</feature>
<dbReference type="GO" id="GO:0005634">
    <property type="term" value="C:nucleus"/>
    <property type="evidence" value="ECO:0007669"/>
    <property type="project" value="UniProtKB-SubCell"/>
</dbReference>
<keyword evidence="3" id="KW-0539">Nucleus</keyword>
<comment type="subcellular location">
    <subcellularLocation>
        <location evidence="1">Nucleus</location>
    </subcellularLocation>
</comment>
<name>D8LQ55_ECTSI</name>
<dbReference type="EMBL" id="FN648807">
    <property type="protein sequence ID" value="CBN77435.1"/>
    <property type="molecule type" value="Genomic_DNA"/>
</dbReference>
<dbReference type="SUPFAM" id="SSF140102">
    <property type="entry name" value="ISY1 domain-like"/>
    <property type="match status" value="1"/>
</dbReference>
<dbReference type="OMA" id="YHWERRI"/>
<evidence type="ECO:0000313" key="6">
    <source>
        <dbReference type="EMBL" id="CBN77435.1"/>
    </source>
</evidence>
<dbReference type="Pfam" id="PF06246">
    <property type="entry name" value="Isy1"/>
    <property type="match status" value="1"/>
</dbReference>
<dbReference type="GO" id="GO:0000350">
    <property type="term" value="P:generation of catalytic spliceosome for second transesterification step"/>
    <property type="evidence" value="ECO:0007669"/>
    <property type="project" value="InterPro"/>
</dbReference>
<feature type="compositionally biased region" description="Acidic residues" evidence="5">
    <location>
        <begin position="200"/>
        <end position="215"/>
    </location>
</feature>
<dbReference type="FunFam" id="1.10.287.660:FF:000001">
    <property type="entry name" value="pre-mRNA-splicing factor ISY1 homolog"/>
    <property type="match status" value="1"/>
</dbReference>
<dbReference type="PANTHER" id="PTHR13021">
    <property type="entry name" value="PRE-MRNA-SPLICING FACTOR ISY1"/>
    <property type="match status" value="1"/>
</dbReference>
<keyword evidence="4" id="KW-0175">Coiled coil</keyword>
<dbReference type="Proteomes" id="UP000002630">
    <property type="component" value="Linkage Group LG27"/>
</dbReference>
<feature type="compositionally biased region" description="Low complexity" evidence="5">
    <location>
        <begin position="216"/>
        <end position="232"/>
    </location>
</feature>
<evidence type="ECO:0000313" key="7">
    <source>
        <dbReference type="Proteomes" id="UP000002630"/>
    </source>
</evidence>
<evidence type="ECO:0000256" key="5">
    <source>
        <dbReference type="SAM" id="MobiDB-lite"/>
    </source>
</evidence>
<dbReference type="InterPro" id="IPR009360">
    <property type="entry name" value="Isy1"/>
</dbReference>
<protein>
    <recommendedName>
        <fullName evidence="8">Pre-mRNA-splicing factor ISY1</fullName>
    </recommendedName>
</protein>
<dbReference type="InterPro" id="IPR029012">
    <property type="entry name" value="Helix_hairpin_bin_sf"/>
</dbReference>
<dbReference type="FunCoup" id="D8LQ55">
    <property type="interactions" value="465"/>
</dbReference>
<evidence type="ECO:0000256" key="4">
    <source>
        <dbReference type="SAM" id="Coils"/>
    </source>
</evidence>
<accession>D8LQ55</accession>
<reference evidence="6 7" key="1">
    <citation type="journal article" date="2010" name="Nature">
        <title>The Ectocarpus genome and the independent evolution of multicellularity in brown algae.</title>
        <authorList>
            <person name="Cock J.M."/>
            <person name="Sterck L."/>
            <person name="Rouze P."/>
            <person name="Scornet D."/>
            <person name="Allen A.E."/>
            <person name="Amoutzias G."/>
            <person name="Anthouard V."/>
            <person name="Artiguenave F."/>
            <person name="Aury J.M."/>
            <person name="Badger J.H."/>
            <person name="Beszteri B."/>
            <person name="Billiau K."/>
            <person name="Bonnet E."/>
            <person name="Bothwell J.H."/>
            <person name="Bowler C."/>
            <person name="Boyen C."/>
            <person name="Brownlee C."/>
            <person name="Carrano C.J."/>
            <person name="Charrier B."/>
            <person name="Cho G.Y."/>
            <person name="Coelho S.M."/>
            <person name="Collen J."/>
            <person name="Corre E."/>
            <person name="Da Silva C."/>
            <person name="Delage L."/>
            <person name="Delaroque N."/>
            <person name="Dittami S.M."/>
            <person name="Doulbeau S."/>
            <person name="Elias M."/>
            <person name="Farnham G."/>
            <person name="Gachon C.M."/>
            <person name="Gschloessl B."/>
            <person name="Heesch S."/>
            <person name="Jabbari K."/>
            <person name="Jubin C."/>
            <person name="Kawai H."/>
            <person name="Kimura K."/>
            <person name="Kloareg B."/>
            <person name="Kupper F.C."/>
            <person name="Lang D."/>
            <person name="Le Bail A."/>
            <person name="Leblanc C."/>
            <person name="Lerouge P."/>
            <person name="Lohr M."/>
            <person name="Lopez P.J."/>
            <person name="Martens C."/>
            <person name="Maumus F."/>
            <person name="Michel G."/>
            <person name="Miranda-Saavedra D."/>
            <person name="Morales J."/>
            <person name="Moreau H."/>
            <person name="Motomura T."/>
            <person name="Nagasato C."/>
            <person name="Napoli C.A."/>
            <person name="Nelson D.R."/>
            <person name="Nyvall-Collen P."/>
            <person name="Peters A.F."/>
            <person name="Pommier C."/>
            <person name="Potin P."/>
            <person name="Poulain J."/>
            <person name="Quesneville H."/>
            <person name="Read B."/>
            <person name="Rensing S.A."/>
            <person name="Ritter A."/>
            <person name="Rousvoal S."/>
            <person name="Samanta M."/>
            <person name="Samson G."/>
            <person name="Schroeder D.C."/>
            <person name="Segurens B."/>
            <person name="Strittmatter M."/>
            <person name="Tonon T."/>
            <person name="Tregear J.W."/>
            <person name="Valentin K."/>
            <person name="von Dassow P."/>
            <person name="Yamagishi T."/>
            <person name="Van de Peer Y."/>
            <person name="Wincker P."/>
        </authorList>
    </citation>
    <scope>NUCLEOTIDE SEQUENCE [LARGE SCALE GENOMIC DNA]</scope>
    <source>
        <strain evidence="7">Ec32 / CCAP1310/4</strain>
    </source>
</reference>
<dbReference type="eggNOG" id="KOG3068">
    <property type="taxonomic scope" value="Eukaryota"/>
</dbReference>
<dbReference type="AlphaFoldDB" id="D8LQ55"/>
<keyword evidence="7" id="KW-1185">Reference proteome</keyword>
<sequence>MARNEEKAQMMMNKWTTMKEQMAKPERGRRPFLSSECDNLQDAELWRRDIIRETSKSVHLIQNAGAGEHKIRDLNDQINKLLRERTHWDKRILELGGPDYAANAPKSYDADGRELPGGGGYMYFGAAKGLPGVRELFHKSDVENPRRTRKDMYQFITPDYYGYRDEEDGVLVAKEAVMEKRKVQSAVSEWQAEKRRRLEDGEEEAGGDADDEDVQDVQGQAAEAASAATSAEVRAHVPVPSQDAIKEAILKRKKLTLLKRLDGEEDAADGEIED</sequence>
<comment type="similarity">
    <text evidence="2">Belongs to the ISY1 family.</text>
</comment>
<gene>
    <name evidence="6" type="ORF">Esi_0059_0049</name>
</gene>
<proteinExistence type="inferred from homology"/>
<dbReference type="STRING" id="2880.D8LQ55"/>
<evidence type="ECO:0000256" key="2">
    <source>
        <dbReference type="ARBA" id="ARBA00007002"/>
    </source>
</evidence>
<evidence type="ECO:0000256" key="3">
    <source>
        <dbReference type="ARBA" id="ARBA00023242"/>
    </source>
</evidence>
<dbReference type="InterPro" id="IPR037200">
    <property type="entry name" value="Isy1_sf"/>
</dbReference>
<dbReference type="InParanoid" id="D8LQ55"/>